<accession>A0ABS2LMM4</accession>
<gene>
    <name evidence="1" type="ORF">JOD64_000656</name>
</gene>
<dbReference type="Proteomes" id="UP000764837">
    <property type="component" value="Unassembled WGS sequence"/>
</dbReference>
<evidence type="ECO:0000313" key="2">
    <source>
        <dbReference type="Proteomes" id="UP000764837"/>
    </source>
</evidence>
<keyword evidence="2" id="KW-1185">Reference proteome</keyword>
<organism evidence="1 2">
    <name type="scientific">Micromonospora luteifusca</name>
    <dbReference type="NCBI Taxonomy" id="709860"/>
    <lineage>
        <taxon>Bacteria</taxon>
        <taxon>Bacillati</taxon>
        <taxon>Actinomycetota</taxon>
        <taxon>Actinomycetes</taxon>
        <taxon>Micromonosporales</taxon>
        <taxon>Micromonosporaceae</taxon>
        <taxon>Micromonospora</taxon>
    </lineage>
</organism>
<sequence>MDEHSRRQPRQQVLGERVVEGDGWFSPPFIHCVRSPVRLVSVRL</sequence>
<proteinExistence type="predicted"/>
<dbReference type="EMBL" id="JAFBBP010000001">
    <property type="protein sequence ID" value="MBM7489434.1"/>
    <property type="molecule type" value="Genomic_DNA"/>
</dbReference>
<reference evidence="1 2" key="1">
    <citation type="submission" date="2021-01" db="EMBL/GenBank/DDBJ databases">
        <title>Sequencing the genomes of 1000 actinobacteria strains.</title>
        <authorList>
            <person name="Klenk H.-P."/>
        </authorList>
    </citation>
    <scope>NUCLEOTIDE SEQUENCE [LARGE SCALE GENOMIC DNA]</scope>
    <source>
        <strain evidence="1 2">DSM 100204</strain>
    </source>
</reference>
<dbReference type="RefSeq" id="WP_275581275.1">
    <property type="nucleotide sequence ID" value="NZ_JAFBBP010000001.1"/>
</dbReference>
<comment type="caution">
    <text evidence="1">The sequence shown here is derived from an EMBL/GenBank/DDBJ whole genome shotgun (WGS) entry which is preliminary data.</text>
</comment>
<protein>
    <submittedName>
        <fullName evidence="1">Uncharacterized protein</fullName>
    </submittedName>
</protein>
<evidence type="ECO:0000313" key="1">
    <source>
        <dbReference type="EMBL" id="MBM7489434.1"/>
    </source>
</evidence>
<name>A0ABS2LMM4_9ACTN</name>